<dbReference type="InterPro" id="IPR019446">
    <property type="entry name" value="BMT5-like"/>
</dbReference>
<dbReference type="AlphaFoldDB" id="A0AAD6R7H2"/>
<dbReference type="InterPro" id="IPR027353">
    <property type="entry name" value="NET_dom"/>
</dbReference>
<dbReference type="InterPro" id="IPR029063">
    <property type="entry name" value="SAM-dependent_MTases_sf"/>
</dbReference>
<sequence length="689" mass="78840">MADKEAEKQVMIEEEKEKWLKHYSSNHQILLVGDGDFSFSLSLALSFGSGSNIVASSLDTSDVLIKKYKKAKSNLENLAKLKASTLHGVDATKMKLHPDLRMRKFDRIIFNFPHAGFHGKEDNIKLIEKHRKLVRGFFRNANSMLRADGEIHVNHKTTTPFCHWNIEELAQRNSLVLVERVEFKIEDYPGYNNKRGDSKRCDEPFPLGECSTFKFRFSHAAKMSKATSHLGFSGKRCQQLHDDPIKMYHQLSLFNHMHPQPTVFNYKHRQPSLFKLAHPQPILFEHKCPQPTSFNRMHPQPALFNQVYSQTSLATNMNAFPGYLQSTSTISMEKADFFNGYHNHTLEPHGRTVNHVDCSYNDCKIYMPEAPGRTLEGDLYVLRELQHLSNMRSTLWRSICSVSYPDSDSGSPVFVMSEDLRGKLGPDHFSYYASEVERLLQDEDNHFLTSQTAENLGNKHEHAKWEDRLQPSCDLGSSFSNSVGPRLSDFQREMLKLRLQQSVVVLTSEVNEMLDPVLSMCRLQSQLTARPALSKADAKQVPSQKVMVSSYSSSTNTPLVASPSNSSTEADDMKFLLENNSSHVAKTLKKYSDELLSTLEHMEQKLEELLDAVASNCRPMNHTEKQQLQKLIKKLPPKKLDRVVEIVQRSKPIESQDHDEIFVNLEEKDNATVWRLYYYAEAAEKARLL</sequence>
<comment type="caution">
    <text evidence="2">The sequence shown here is derived from an EMBL/GenBank/DDBJ whole genome shotgun (WGS) entry which is preliminary data.</text>
</comment>
<dbReference type="EMBL" id="JAQIZT010000003">
    <property type="protein sequence ID" value="KAJ7003736.1"/>
    <property type="molecule type" value="Genomic_DNA"/>
</dbReference>
<dbReference type="GO" id="GO:0070042">
    <property type="term" value="F:rRNA (uridine-N3-)-methyltransferase activity"/>
    <property type="evidence" value="ECO:0007669"/>
    <property type="project" value="InterPro"/>
</dbReference>
<accession>A0AAD6R7H2</accession>
<organism evidence="2 3">
    <name type="scientific">Populus alba x Populus x berolinensis</name>
    <dbReference type="NCBI Taxonomy" id="444605"/>
    <lineage>
        <taxon>Eukaryota</taxon>
        <taxon>Viridiplantae</taxon>
        <taxon>Streptophyta</taxon>
        <taxon>Embryophyta</taxon>
        <taxon>Tracheophyta</taxon>
        <taxon>Spermatophyta</taxon>
        <taxon>Magnoliopsida</taxon>
        <taxon>eudicotyledons</taxon>
        <taxon>Gunneridae</taxon>
        <taxon>Pentapetalae</taxon>
        <taxon>rosids</taxon>
        <taxon>fabids</taxon>
        <taxon>Malpighiales</taxon>
        <taxon>Salicaceae</taxon>
        <taxon>Saliceae</taxon>
        <taxon>Populus</taxon>
    </lineage>
</organism>
<dbReference type="PANTHER" id="PTHR11538:SF26">
    <property type="entry name" value="FERREDOXIN-FOLD ANTICODON-BINDING DOMAIN-CONTAINING PROTEIN 1"/>
    <property type="match status" value="1"/>
</dbReference>
<evidence type="ECO:0000259" key="1">
    <source>
        <dbReference type="PROSITE" id="PS51525"/>
    </source>
</evidence>
<dbReference type="InterPro" id="IPR038336">
    <property type="entry name" value="NET_sf"/>
</dbReference>
<dbReference type="GO" id="GO:0005737">
    <property type="term" value="C:cytoplasm"/>
    <property type="evidence" value="ECO:0007669"/>
    <property type="project" value="TreeGrafter"/>
</dbReference>
<dbReference type="Gene3D" id="1.20.1270.220">
    <property type="match status" value="1"/>
</dbReference>
<proteinExistence type="predicted"/>
<name>A0AAD6R7H2_9ROSI</name>
<evidence type="ECO:0000313" key="2">
    <source>
        <dbReference type="EMBL" id="KAJ7003736.1"/>
    </source>
</evidence>
<gene>
    <name evidence="2" type="ORF">NC653_008826</name>
</gene>
<keyword evidence="3" id="KW-1185">Reference proteome</keyword>
<dbReference type="GO" id="GO:0070475">
    <property type="term" value="P:rRNA base methylation"/>
    <property type="evidence" value="ECO:0007669"/>
    <property type="project" value="InterPro"/>
</dbReference>
<feature type="domain" description="NET" evidence="1">
    <location>
        <begin position="610"/>
        <end position="689"/>
    </location>
</feature>
<dbReference type="PANTHER" id="PTHR11538">
    <property type="entry name" value="PHENYLALANYL-TRNA SYNTHETASE"/>
    <property type="match status" value="1"/>
</dbReference>
<dbReference type="PROSITE" id="PS51525">
    <property type="entry name" value="NET"/>
    <property type="match status" value="1"/>
</dbReference>
<protein>
    <recommendedName>
        <fullName evidence="1">NET domain-containing protein</fullName>
    </recommendedName>
</protein>
<dbReference type="Pfam" id="PF17035">
    <property type="entry name" value="BET"/>
    <property type="match status" value="1"/>
</dbReference>
<dbReference type="Pfam" id="PF10354">
    <property type="entry name" value="BMT5-like"/>
    <property type="match status" value="1"/>
</dbReference>
<dbReference type="Gene3D" id="3.40.50.150">
    <property type="entry name" value="Vaccinia Virus protein VP39"/>
    <property type="match status" value="1"/>
</dbReference>
<dbReference type="FunFam" id="3.40.50.150:FF:000440">
    <property type="entry name" value="Os09g0479300 protein"/>
    <property type="match status" value="1"/>
</dbReference>
<dbReference type="SUPFAM" id="SSF53335">
    <property type="entry name" value="S-adenosyl-L-methionine-dependent methyltransferases"/>
    <property type="match status" value="1"/>
</dbReference>
<reference evidence="2" key="1">
    <citation type="journal article" date="2023" name="Mol. Ecol. Resour.">
        <title>Chromosome-level genome assembly of a triploid poplar Populus alba 'Berolinensis'.</title>
        <authorList>
            <person name="Chen S."/>
            <person name="Yu Y."/>
            <person name="Wang X."/>
            <person name="Wang S."/>
            <person name="Zhang T."/>
            <person name="Zhou Y."/>
            <person name="He R."/>
            <person name="Meng N."/>
            <person name="Wang Y."/>
            <person name="Liu W."/>
            <person name="Liu Z."/>
            <person name="Liu J."/>
            <person name="Guo Q."/>
            <person name="Huang H."/>
            <person name="Sederoff R.R."/>
            <person name="Wang G."/>
            <person name="Qu G."/>
            <person name="Chen S."/>
        </authorList>
    </citation>
    <scope>NUCLEOTIDE SEQUENCE</scope>
    <source>
        <strain evidence="2">SC-2020</strain>
    </source>
</reference>
<evidence type="ECO:0000313" key="3">
    <source>
        <dbReference type="Proteomes" id="UP001164929"/>
    </source>
</evidence>
<dbReference type="Proteomes" id="UP001164929">
    <property type="component" value="Chromosome 3"/>
</dbReference>